<organism evidence="1">
    <name type="scientific">Phaeomonas parva</name>
    <dbReference type="NCBI Taxonomy" id="124430"/>
    <lineage>
        <taxon>Eukaryota</taxon>
        <taxon>Sar</taxon>
        <taxon>Stramenopiles</taxon>
        <taxon>Ochrophyta</taxon>
        <taxon>Pinguiophyceae</taxon>
        <taxon>Pinguiochrysidales</taxon>
        <taxon>Pinguiochrysidaceae</taxon>
        <taxon>Phaeomonas</taxon>
    </lineage>
</organism>
<protein>
    <submittedName>
        <fullName evidence="1">Uncharacterized protein</fullName>
    </submittedName>
</protein>
<reference evidence="1" key="1">
    <citation type="submission" date="2021-01" db="EMBL/GenBank/DDBJ databases">
        <authorList>
            <person name="Corre E."/>
            <person name="Pelletier E."/>
            <person name="Niang G."/>
            <person name="Scheremetjew M."/>
            <person name="Finn R."/>
            <person name="Kale V."/>
            <person name="Holt S."/>
            <person name="Cochrane G."/>
            <person name="Meng A."/>
            <person name="Brown T."/>
            <person name="Cohen L."/>
        </authorList>
    </citation>
    <scope>NUCLEOTIDE SEQUENCE</scope>
    <source>
        <strain evidence="1">CCMP2877</strain>
    </source>
</reference>
<sequence>MQSLLDADSTYLLSVSWQLPKDDVGAARSVVVEGSRTRNELLFAEDASSRDMIGGFPHAHAVREMLHNGGVRPASWAPPGFATTAFAPSLGQPEGCALRAKSTEVVQASKGSRQSGLR</sequence>
<name>A0A7S1Y1A3_9STRA</name>
<evidence type="ECO:0000313" key="1">
    <source>
        <dbReference type="EMBL" id="CAD9270596.1"/>
    </source>
</evidence>
<dbReference type="AlphaFoldDB" id="A0A7S1Y1A3"/>
<gene>
    <name evidence="1" type="ORF">PPAR1163_LOCUS29035</name>
</gene>
<accession>A0A7S1Y1A3</accession>
<proteinExistence type="predicted"/>
<dbReference type="EMBL" id="HBGJ01046157">
    <property type="protein sequence ID" value="CAD9270596.1"/>
    <property type="molecule type" value="Transcribed_RNA"/>
</dbReference>